<keyword evidence="1 4" id="KW-0963">Cytoplasm</keyword>
<comment type="subunit">
    <text evidence="4">Homodimer; the beta-strands of each monomer intercalate to form a hydrophobic core, while the alpha-helices form wings that extend away from the core.</text>
</comment>
<feature type="region of interest" description="Disordered" evidence="5">
    <location>
        <begin position="51"/>
        <end position="103"/>
    </location>
</feature>
<dbReference type="AlphaFoldDB" id="A0A1G2U2D9"/>
<sequence length="103" mass="11421">MLILTRKLGESIVIGDDIRIVVLAVGQKSVRLGFDAPLQIVIVREEVLARQNREQDGRDVSKPKDQPEDADADADVIDIKPRLTRGSSTKGKRWGSSARKRTT</sequence>
<dbReference type="GO" id="GO:0044781">
    <property type="term" value="P:bacterial-type flagellum organization"/>
    <property type="evidence" value="ECO:0007669"/>
    <property type="project" value="UniProtKB-KW"/>
</dbReference>
<comment type="function">
    <text evidence="4">A translational regulator that binds mRNA to regulate translation initiation and/or mRNA stability. Usually binds in the 5'-UTR at or near the Shine-Dalgarno sequence preventing ribosome-binding, thus repressing translation. Its main target seems to be the major flagellin gene, while its function is anatagonized by FliW.</text>
</comment>
<keyword evidence="4" id="KW-0678">Repressor</keyword>
<name>A0A1G2U2D9_9BACT</name>
<dbReference type="GO" id="GO:0005829">
    <property type="term" value="C:cytosol"/>
    <property type="evidence" value="ECO:0007669"/>
    <property type="project" value="TreeGrafter"/>
</dbReference>
<dbReference type="SUPFAM" id="SSF117130">
    <property type="entry name" value="CsrA-like"/>
    <property type="match status" value="1"/>
</dbReference>
<dbReference type="PANTHER" id="PTHR34984:SF1">
    <property type="entry name" value="CARBON STORAGE REGULATOR"/>
    <property type="match status" value="1"/>
</dbReference>
<evidence type="ECO:0000256" key="1">
    <source>
        <dbReference type="ARBA" id="ARBA00022490"/>
    </source>
</evidence>
<dbReference type="Pfam" id="PF02599">
    <property type="entry name" value="CsrA"/>
    <property type="match status" value="1"/>
</dbReference>
<dbReference type="EMBL" id="MHWE01000023">
    <property type="protein sequence ID" value="OHB03060.1"/>
    <property type="molecule type" value="Genomic_DNA"/>
</dbReference>
<gene>
    <name evidence="4" type="primary">csrA</name>
    <name evidence="6" type="ORF">A3B14_00140</name>
</gene>
<feature type="compositionally biased region" description="Basic residues" evidence="5">
    <location>
        <begin position="90"/>
        <end position="103"/>
    </location>
</feature>
<dbReference type="HAMAP" id="MF_00167">
    <property type="entry name" value="CsrA"/>
    <property type="match status" value="1"/>
</dbReference>
<evidence type="ECO:0000313" key="7">
    <source>
        <dbReference type="Proteomes" id="UP000176800"/>
    </source>
</evidence>
<dbReference type="GO" id="GO:0045947">
    <property type="term" value="P:negative regulation of translational initiation"/>
    <property type="evidence" value="ECO:0007669"/>
    <property type="project" value="UniProtKB-UniRule"/>
</dbReference>
<evidence type="ECO:0000256" key="4">
    <source>
        <dbReference type="HAMAP-Rule" id="MF_00167"/>
    </source>
</evidence>
<protein>
    <recommendedName>
        <fullName evidence="4">Translational regulator CsrA</fullName>
    </recommendedName>
</protein>
<evidence type="ECO:0000313" key="6">
    <source>
        <dbReference type="EMBL" id="OHB03060.1"/>
    </source>
</evidence>
<dbReference type="GO" id="GO:1902208">
    <property type="term" value="P:regulation of bacterial-type flagellum assembly"/>
    <property type="evidence" value="ECO:0007669"/>
    <property type="project" value="UniProtKB-UniRule"/>
</dbReference>
<keyword evidence="2 4" id="KW-0810">Translation regulation</keyword>
<organism evidence="6 7">
    <name type="scientific">Candidatus Zambryskibacteria bacterium RIFCSPLOWO2_01_FULL_45_21</name>
    <dbReference type="NCBI Taxonomy" id="1802761"/>
    <lineage>
        <taxon>Bacteria</taxon>
        <taxon>Candidatus Zambryskiibacteriota</taxon>
    </lineage>
</organism>
<dbReference type="Gene3D" id="2.60.40.4380">
    <property type="entry name" value="Translational regulator CsrA"/>
    <property type="match status" value="1"/>
</dbReference>
<evidence type="ECO:0000256" key="5">
    <source>
        <dbReference type="SAM" id="MobiDB-lite"/>
    </source>
</evidence>
<dbReference type="PANTHER" id="PTHR34984">
    <property type="entry name" value="CARBON STORAGE REGULATOR"/>
    <property type="match status" value="1"/>
</dbReference>
<feature type="compositionally biased region" description="Basic and acidic residues" evidence="5">
    <location>
        <begin position="51"/>
        <end position="67"/>
    </location>
</feature>
<dbReference type="GO" id="GO:0006402">
    <property type="term" value="P:mRNA catabolic process"/>
    <property type="evidence" value="ECO:0007669"/>
    <property type="project" value="InterPro"/>
</dbReference>
<keyword evidence="3 4" id="KW-0694">RNA-binding</keyword>
<dbReference type="GO" id="GO:0006109">
    <property type="term" value="P:regulation of carbohydrate metabolic process"/>
    <property type="evidence" value="ECO:0007669"/>
    <property type="project" value="InterPro"/>
</dbReference>
<dbReference type="GO" id="GO:0048027">
    <property type="term" value="F:mRNA 5'-UTR binding"/>
    <property type="evidence" value="ECO:0007669"/>
    <property type="project" value="UniProtKB-UniRule"/>
</dbReference>
<comment type="caution">
    <text evidence="6">The sequence shown here is derived from an EMBL/GenBank/DDBJ whole genome shotgun (WGS) entry which is preliminary data.</text>
</comment>
<reference evidence="6 7" key="1">
    <citation type="journal article" date="2016" name="Nat. Commun.">
        <title>Thousands of microbial genomes shed light on interconnected biogeochemical processes in an aquifer system.</title>
        <authorList>
            <person name="Anantharaman K."/>
            <person name="Brown C.T."/>
            <person name="Hug L.A."/>
            <person name="Sharon I."/>
            <person name="Castelle C.J."/>
            <person name="Probst A.J."/>
            <person name="Thomas B.C."/>
            <person name="Singh A."/>
            <person name="Wilkins M.J."/>
            <person name="Karaoz U."/>
            <person name="Brodie E.L."/>
            <person name="Williams K.H."/>
            <person name="Hubbard S.S."/>
            <person name="Banfield J.F."/>
        </authorList>
    </citation>
    <scope>NUCLEOTIDE SEQUENCE [LARGE SCALE GENOMIC DNA]</scope>
</reference>
<comment type="subcellular location">
    <subcellularLocation>
        <location evidence="4">Cytoplasm</location>
    </subcellularLocation>
</comment>
<comment type="similarity">
    <text evidence="4">Belongs to the CsrA/RsmA family.</text>
</comment>
<evidence type="ECO:0000256" key="3">
    <source>
        <dbReference type="ARBA" id="ARBA00022884"/>
    </source>
</evidence>
<keyword evidence="4" id="KW-1005">Bacterial flagellum biogenesis</keyword>
<dbReference type="InterPro" id="IPR003751">
    <property type="entry name" value="CsrA"/>
</dbReference>
<evidence type="ECO:0000256" key="2">
    <source>
        <dbReference type="ARBA" id="ARBA00022845"/>
    </source>
</evidence>
<proteinExistence type="inferred from homology"/>
<dbReference type="InterPro" id="IPR036107">
    <property type="entry name" value="CsrA_sf"/>
</dbReference>
<accession>A0A1G2U2D9</accession>
<dbReference type="Proteomes" id="UP000176800">
    <property type="component" value="Unassembled WGS sequence"/>
</dbReference>